<accession>A0A5S3UY54</accession>
<organism evidence="2 3">
    <name type="scientific">Pseudoalteromonas rubra</name>
    <dbReference type="NCBI Taxonomy" id="43658"/>
    <lineage>
        <taxon>Bacteria</taxon>
        <taxon>Pseudomonadati</taxon>
        <taxon>Pseudomonadota</taxon>
        <taxon>Gammaproteobacteria</taxon>
        <taxon>Alteromonadales</taxon>
        <taxon>Pseudoalteromonadaceae</taxon>
        <taxon>Pseudoalteromonas</taxon>
    </lineage>
</organism>
<dbReference type="InterPro" id="IPR016032">
    <property type="entry name" value="Sig_transdc_resp-reg_C-effctor"/>
</dbReference>
<dbReference type="GO" id="GO:0006355">
    <property type="term" value="P:regulation of DNA-templated transcription"/>
    <property type="evidence" value="ECO:0007669"/>
    <property type="project" value="InterPro"/>
</dbReference>
<reference evidence="2 3" key="1">
    <citation type="submission" date="2019-10" db="EMBL/GenBank/DDBJ databases">
        <title>Pseudoalteromonas rubra S4059.</title>
        <authorList>
            <person name="Paulsen S."/>
            <person name="Wang X."/>
        </authorList>
    </citation>
    <scope>NUCLEOTIDE SEQUENCE [LARGE SCALE GENOMIC DNA]</scope>
    <source>
        <strain evidence="2 3">S4059</strain>
    </source>
</reference>
<proteinExistence type="predicted"/>
<dbReference type="InterPro" id="IPR001867">
    <property type="entry name" value="OmpR/PhoB-type_DNA-bd"/>
</dbReference>
<sequence>MSIKKINDVTFFDLRNVQKNHIESGPFESGVYEVNDIIVDFSTNQLTDPYGRKTRLEPLIMELLAFMIKNTGSYLSCNDLMQHVWSGKIVSDNTIRVAMKKLRDAMGDNPKLPKFIKTTPSKGYILIAQVSKKEFNHNNILPISNKLIMSRVGKLFSNFFIR</sequence>
<dbReference type="GO" id="GO:0000160">
    <property type="term" value="P:phosphorelay signal transduction system"/>
    <property type="evidence" value="ECO:0007669"/>
    <property type="project" value="InterPro"/>
</dbReference>
<dbReference type="PROSITE" id="PS51755">
    <property type="entry name" value="OMPR_PHOB"/>
    <property type="match status" value="1"/>
</dbReference>
<dbReference type="GO" id="GO:0003677">
    <property type="term" value="F:DNA binding"/>
    <property type="evidence" value="ECO:0007669"/>
    <property type="project" value="UniProtKB-UniRule"/>
</dbReference>
<dbReference type="Gene3D" id="1.10.10.10">
    <property type="entry name" value="Winged helix-like DNA-binding domain superfamily/Winged helix DNA-binding domain"/>
    <property type="match status" value="1"/>
</dbReference>
<evidence type="ECO:0000313" key="2">
    <source>
        <dbReference type="EMBL" id="QPB85026.1"/>
    </source>
</evidence>
<dbReference type="AlphaFoldDB" id="A0A5S3UY54"/>
<dbReference type="SMART" id="SM00862">
    <property type="entry name" value="Trans_reg_C"/>
    <property type="match status" value="1"/>
</dbReference>
<dbReference type="Pfam" id="PF00486">
    <property type="entry name" value="Trans_reg_C"/>
    <property type="match status" value="1"/>
</dbReference>
<gene>
    <name evidence="2" type="ORF">CWC22_019355</name>
</gene>
<keyword evidence="1" id="KW-0238">DNA-binding</keyword>
<evidence type="ECO:0000313" key="3">
    <source>
        <dbReference type="Proteomes" id="UP000305729"/>
    </source>
</evidence>
<dbReference type="CDD" id="cd00383">
    <property type="entry name" value="trans_reg_C"/>
    <property type="match status" value="1"/>
</dbReference>
<dbReference type="EMBL" id="CP045429">
    <property type="protein sequence ID" value="QPB85026.1"/>
    <property type="molecule type" value="Genomic_DNA"/>
</dbReference>
<dbReference type="OrthoDB" id="8430416at2"/>
<dbReference type="SUPFAM" id="SSF46894">
    <property type="entry name" value="C-terminal effector domain of the bipartite response regulators"/>
    <property type="match status" value="1"/>
</dbReference>
<dbReference type="InterPro" id="IPR036388">
    <property type="entry name" value="WH-like_DNA-bd_sf"/>
</dbReference>
<name>A0A5S3UY54_9GAMM</name>
<dbReference type="Proteomes" id="UP000305729">
    <property type="component" value="Chromosome 1"/>
</dbReference>
<evidence type="ECO:0000256" key="1">
    <source>
        <dbReference type="ARBA" id="ARBA00023125"/>
    </source>
</evidence>
<protein>
    <submittedName>
        <fullName evidence="2">Uncharacterized protein</fullName>
    </submittedName>
</protein>
<dbReference type="RefSeq" id="WP_125561133.1">
    <property type="nucleotide sequence ID" value="NZ_CP045429.1"/>
</dbReference>